<dbReference type="AlphaFoldDB" id="A0A1S7UJW5"/>
<feature type="compositionally biased region" description="Polar residues" evidence="10">
    <location>
        <begin position="29"/>
        <end position="42"/>
    </location>
</feature>
<dbReference type="SUPFAM" id="SSF57959">
    <property type="entry name" value="Leucine zipper domain"/>
    <property type="match status" value="1"/>
</dbReference>
<evidence type="ECO:0000256" key="9">
    <source>
        <dbReference type="SAM" id="Coils"/>
    </source>
</evidence>
<proteinExistence type="inferred from homology"/>
<dbReference type="PANTHER" id="PTHR40621:SF11">
    <property type="entry name" value="TRANSCRIPTION FACTOR KAPC-RELATED"/>
    <property type="match status" value="1"/>
</dbReference>
<evidence type="ECO:0000256" key="7">
    <source>
        <dbReference type="ARBA" id="ARBA00023242"/>
    </source>
</evidence>
<comment type="function">
    <text evidence="1">Putative transcription factor.</text>
</comment>
<keyword evidence="6" id="KW-0804">Transcription</keyword>
<feature type="region of interest" description="Disordered" evidence="10">
    <location>
        <begin position="246"/>
        <end position="271"/>
    </location>
</feature>
<organism evidence="12">
    <name type="scientific">Rosellinia necatrix</name>
    <name type="common">White root-rot fungus</name>
    <dbReference type="NCBI Taxonomy" id="77044"/>
    <lineage>
        <taxon>Eukaryota</taxon>
        <taxon>Fungi</taxon>
        <taxon>Dikarya</taxon>
        <taxon>Ascomycota</taxon>
        <taxon>Pezizomycotina</taxon>
        <taxon>Sordariomycetes</taxon>
        <taxon>Xylariomycetidae</taxon>
        <taxon>Xylariales</taxon>
        <taxon>Xylariaceae</taxon>
        <taxon>Rosellinia</taxon>
    </lineage>
</organism>
<protein>
    <recommendedName>
        <fullName evidence="8">Putative transcription factor kapC</fullName>
    </recommendedName>
</protein>
<evidence type="ECO:0000256" key="1">
    <source>
        <dbReference type="ARBA" id="ARBA00004049"/>
    </source>
</evidence>
<keyword evidence="5" id="KW-0238">DNA-binding</keyword>
<keyword evidence="4" id="KW-0805">Transcription regulation</keyword>
<evidence type="ECO:0000256" key="5">
    <source>
        <dbReference type="ARBA" id="ARBA00023125"/>
    </source>
</evidence>
<dbReference type="InterPro" id="IPR004827">
    <property type="entry name" value="bZIP"/>
</dbReference>
<evidence type="ECO:0000313" key="12">
    <source>
        <dbReference type="EMBL" id="GAP83535.1"/>
    </source>
</evidence>
<dbReference type="InterPro" id="IPR050936">
    <property type="entry name" value="AP-1-like"/>
</dbReference>
<accession>A0A1S7UJW5</accession>
<evidence type="ECO:0000313" key="13">
    <source>
        <dbReference type="Proteomes" id="UP000054516"/>
    </source>
</evidence>
<feature type="region of interest" description="Disordered" evidence="10">
    <location>
        <begin position="1"/>
        <end position="84"/>
    </location>
</feature>
<reference evidence="12" key="1">
    <citation type="submission" date="2016-03" db="EMBL/GenBank/DDBJ databases">
        <title>Draft genome sequence of Rosellinia necatrix.</title>
        <authorList>
            <person name="Kanematsu S."/>
        </authorList>
    </citation>
    <scope>NUCLEOTIDE SEQUENCE [LARGE SCALE GENOMIC DNA]</scope>
    <source>
        <strain evidence="12">W97</strain>
    </source>
</reference>
<evidence type="ECO:0000256" key="3">
    <source>
        <dbReference type="ARBA" id="ARBA00007163"/>
    </source>
</evidence>
<dbReference type="InterPro" id="IPR046347">
    <property type="entry name" value="bZIP_sf"/>
</dbReference>
<dbReference type="OrthoDB" id="5218140at2759"/>
<feature type="compositionally biased region" description="Basic and acidic residues" evidence="10">
    <location>
        <begin position="59"/>
        <end position="68"/>
    </location>
</feature>
<feature type="compositionally biased region" description="Basic residues" evidence="10">
    <location>
        <begin position="69"/>
        <end position="83"/>
    </location>
</feature>
<name>A0A1S7UJW5_ROSNE</name>
<comment type="subcellular location">
    <subcellularLocation>
        <location evidence="2">Nucleus</location>
    </subcellularLocation>
</comment>
<evidence type="ECO:0000256" key="2">
    <source>
        <dbReference type="ARBA" id="ARBA00004123"/>
    </source>
</evidence>
<keyword evidence="9" id="KW-0175">Coiled coil</keyword>
<evidence type="ECO:0000256" key="8">
    <source>
        <dbReference type="ARBA" id="ARBA00044067"/>
    </source>
</evidence>
<feature type="compositionally biased region" description="Acidic residues" evidence="10">
    <location>
        <begin position="469"/>
        <end position="480"/>
    </location>
</feature>
<feature type="region of interest" description="Disordered" evidence="10">
    <location>
        <begin position="171"/>
        <end position="198"/>
    </location>
</feature>
<dbReference type="GO" id="GO:0000976">
    <property type="term" value="F:transcription cis-regulatory region binding"/>
    <property type="evidence" value="ECO:0007669"/>
    <property type="project" value="InterPro"/>
</dbReference>
<dbReference type="EMBL" id="DF977447">
    <property type="protein sequence ID" value="GAP83535.1"/>
    <property type="molecule type" value="Genomic_DNA"/>
</dbReference>
<gene>
    <name evidence="12" type="ORF">SAMD00023353_0200940</name>
</gene>
<feature type="region of interest" description="Disordered" evidence="10">
    <location>
        <begin position="448"/>
        <end position="482"/>
    </location>
</feature>
<evidence type="ECO:0000256" key="10">
    <source>
        <dbReference type="SAM" id="MobiDB-lite"/>
    </source>
</evidence>
<comment type="similarity">
    <text evidence="3">Belongs to the bZIP family.</text>
</comment>
<feature type="coiled-coil region" evidence="9">
    <location>
        <begin position="85"/>
        <end position="119"/>
    </location>
</feature>
<keyword evidence="7" id="KW-0539">Nucleus</keyword>
<dbReference type="STRING" id="77044.A0A1S7UJW5"/>
<evidence type="ECO:0000259" key="11">
    <source>
        <dbReference type="PROSITE" id="PS50217"/>
    </source>
</evidence>
<sequence>MPDPGGAENLKPNSSRPSFTGFWKHSKNKQASQNLTFVSSKLGQPPANDEDEAQAELSAEAKAKERRQQVRRAQRQHRQRKANYTKQLESDIAGLRDDIAKAEQEVENLRNKNDAIRAQLASSGGHAVPIAVDVSPAEMTDVDFSTFLVPNYTVSLDISEHLGTPAYHVRRTSPSLPGPSSKAASSQATEILGGSTPASTIGTSIEDVAMMEAMLSQEQTDLVINFILALEHCCWDHIDQSCFEHRDHHHQEQPEPEEEQPSKPGDCHKLTGNKAEDAIALEDDTTLNGHTLMATALVLQSAPADVFTRIADLQQHLAPAATPHSTTTPAPAAALVPAPAPVPAAAVEWPARALTLTNLRRLAGALNPSDAELAPVQAWFELAARYGTTIATDAAVLAGLRAALAPAMHCVVFGAAMHRPVFEAALERVIGFLSAAPWDGEIEIEIEGEGEGEGADGVAVAGNGKEAEERAEEGEGDEVEGVQYDGMAGVVGAGSYGVPRGVD</sequence>
<dbReference type="GO" id="GO:0090575">
    <property type="term" value="C:RNA polymerase II transcription regulator complex"/>
    <property type="evidence" value="ECO:0007669"/>
    <property type="project" value="TreeGrafter"/>
</dbReference>
<evidence type="ECO:0000256" key="4">
    <source>
        <dbReference type="ARBA" id="ARBA00023015"/>
    </source>
</evidence>
<dbReference type="Gene3D" id="1.20.5.170">
    <property type="match status" value="1"/>
</dbReference>
<evidence type="ECO:0000256" key="6">
    <source>
        <dbReference type="ARBA" id="ARBA00023163"/>
    </source>
</evidence>
<keyword evidence="13" id="KW-1185">Reference proteome</keyword>
<dbReference type="OMA" id="LCMANAP"/>
<dbReference type="Proteomes" id="UP000054516">
    <property type="component" value="Unassembled WGS sequence"/>
</dbReference>
<dbReference type="PANTHER" id="PTHR40621">
    <property type="entry name" value="TRANSCRIPTION FACTOR KAPC-RELATED"/>
    <property type="match status" value="1"/>
</dbReference>
<dbReference type="PROSITE" id="PS50217">
    <property type="entry name" value="BZIP"/>
    <property type="match status" value="1"/>
</dbReference>
<feature type="domain" description="BZIP" evidence="11">
    <location>
        <begin position="60"/>
        <end position="123"/>
    </location>
</feature>
<dbReference type="GO" id="GO:0001228">
    <property type="term" value="F:DNA-binding transcription activator activity, RNA polymerase II-specific"/>
    <property type="evidence" value="ECO:0007669"/>
    <property type="project" value="TreeGrafter"/>
</dbReference>